<evidence type="ECO:0000256" key="8">
    <source>
        <dbReference type="ARBA" id="ARBA00012477"/>
    </source>
</evidence>
<dbReference type="GO" id="GO:1990180">
    <property type="term" value="P:mitochondrial tRNA 3'-end processing"/>
    <property type="evidence" value="ECO:0007669"/>
    <property type="project" value="TreeGrafter"/>
</dbReference>
<dbReference type="Pfam" id="PF23023">
    <property type="entry name" value="Anti-Pycsar_Apyc1"/>
    <property type="match status" value="1"/>
</dbReference>
<comment type="cofactor">
    <cofactor evidence="4">
        <name>Zn(2+)</name>
        <dbReference type="ChEBI" id="CHEBI:29105"/>
    </cofactor>
</comment>
<comment type="similarity">
    <text evidence="6">Belongs to the RNase Z family.</text>
</comment>
<dbReference type="GO" id="GO:0005739">
    <property type="term" value="C:mitochondrion"/>
    <property type="evidence" value="ECO:0007669"/>
    <property type="project" value="UniProtKB-SubCell"/>
</dbReference>
<keyword evidence="11" id="KW-0479">Metal-binding</keyword>
<dbReference type="CDD" id="cd07718">
    <property type="entry name" value="RNaseZ_ELAC1_ELAC2-C-term-like_MBL-fold"/>
    <property type="match status" value="1"/>
</dbReference>
<keyword evidence="17" id="KW-0809">Transit peptide</keyword>
<evidence type="ECO:0000256" key="1">
    <source>
        <dbReference type="ARBA" id="ARBA00000402"/>
    </source>
</evidence>
<organism evidence="22 23">
    <name type="scientific">Digitaria exilis</name>
    <dbReference type="NCBI Taxonomy" id="1010633"/>
    <lineage>
        <taxon>Eukaryota</taxon>
        <taxon>Viridiplantae</taxon>
        <taxon>Streptophyta</taxon>
        <taxon>Embryophyta</taxon>
        <taxon>Tracheophyta</taxon>
        <taxon>Spermatophyta</taxon>
        <taxon>Magnoliopsida</taxon>
        <taxon>Liliopsida</taxon>
        <taxon>Poales</taxon>
        <taxon>Poaceae</taxon>
        <taxon>PACMAD clade</taxon>
        <taxon>Panicoideae</taxon>
        <taxon>Panicodae</taxon>
        <taxon>Paniceae</taxon>
        <taxon>Anthephorinae</taxon>
        <taxon>Digitaria</taxon>
    </lineage>
</organism>
<evidence type="ECO:0000256" key="17">
    <source>
        <dbReference type="ARBA" id="ARBA00022946"/>
    </source>
</evidence>
<dbReference type="GO" id="GO:0042781">
    <property type="term" value="F:3'-tRNA processing endoribonuclease activity"/>
    <property type="evidence" value="ECO:0007669"/>
    <property type="project" value="UniProtKB-EC"/>
</dbReference>
<keyword evidence="15" id="KW-0106">Calcium</keyword>
<keyword evidence="16" id="KW-0460">Magnesium</keyword>
<evidence type="ECO:0000313" key="22">
    <source>
        <dbReference type="EMBL" id="KAF8733501.1"/>
    </source>
</evidence>
<reference evidence="22" key="1">
    <citation type="submission" date="2020-07" db="EMBL/GenBank/DDBJ databases">
        <title>Genome sequence and genetic diversity analysis of an under-domesticated orphan crop, white fonio (Digitaria exilis).</title>
        <authorList>
            <person name="Bennetzen J.L."/>
            <person name="Chen S."/>
            <person name="Ma X."/>
            <person name="Wang X."/>
            <person name="Yssel A.E.J."/>
            <person name="Chaluvadi S.R."/>
            <person name="Johnson M."/>
            <person name="Gangashetty P."/>
            <person name="Hamidou F."/>
            <person name="Sanogo M.D."/>
            <person name="Zwaenepoel A."/>
            <person name="Wallace J."/>
            <person name="Van De Peer Y."/>
            <person name="Van Deynze A."/>
        </authorList>
    </citation>
    <scope>NUCLEOTIDE SEQUENCE</scope>
    <source>
        <tissue evidence="22">Leaves</tissue>
    </source>
</reference>
<keyword evidence="19" id="KW-0464">Manganese</keyword>
<evidence type="ECO:0000256" key="9">
    <source>
        <dbReference type="ARBA" id="ARBA00022694"/>
    </source>
</evidence>
<dbReference type="HAMAP" id="MF_01818">
    <property type="entry name" value="RNase_Z_BN"/>
    <property type="match status" value="1"/>
</dbReference>
<evidence type="ECO:0000256" key="4">
    <source>
        <dbReference type="ARBA" id="ARBA00001947"/>
    </source>
</evidence>
<feature type="region of interest" description="Disordered" evidence="20">
    <location>
        <begin position="52"/>
        <end position="89"/>
    </location>
</feature>
<dbReference type="GO" id="GO:0046872">
    <property type="term" value="F:metal ion binding"/>
    <property type="evidence" value="ECO:0007669"/>
    <property type="project" value="UniProtKB-KW"/>
</dbReference>
<keyword evidence="12" id="KW-0255">Endonuclease</keyword>
<dbReference type="Gene3D" id="3.60.15.10">
    <property type="entry name" value="Ribonuclease Z/Hydroxyacylglutathione hydrolase-like"/>
    <property type="match status" value="2"/>
</dbReference>
<evidence type="ECO:0000256" key="7">
    <source>
        <dbReference type="ARBA" id="ARBA00011738"/>
    </source>
</evidence>
<evidence type="ECO:0000256" key="15">
    <source>
        <dbReference type="ARBA" id="ARBA00022837"/>
    </source>
</evidence>
<keyword evidence="23" id="KW-1185">Reference proteome</keyword>
<dbReference type="FunFam" id="3.60.15.10:FF:000052">
    <property type="entry name" value="tRNAse Z TRZ4, mitochondrial"/>
    <property type="match status" value="1"/>
</dbReference>
<sequence>MPQVAAPLRLLLPLSQTLVPTAPLLHLSRRLFASSSPSLGRAATLRALAYRAQPGRRHHQPRRGSSTLRKAPKEEMAGAGDKEVAFNRKRAEGMDGRKRGTMELKTRKLNPVNTTCYVQILGTGMDTQDTSPSILLFFDKQRFIFNAGEGLQRFCTEHKIKLSKIDHIFLTRVCSETAGGLPGLVLTLAGIGDEGMSVNIWGPSDLDFLAGAMRSFIPNRAMLHTHSFGAERNVSSSQSKDSVIILDDEVVRISAMFVKPRYCNGTGSLNDTDSKPGDTAIVYACELPEIKGKFDPAKAAALGLKPGPKYRELQLGNSVQSDKFDEMVHPSDVLGPSIPGPTVLLVDCPTQYHMPELFSLKPLSCFYEDSFDQMENSKKVNCIIHLGPSSVAKSVDYQNWMKRFGATQHIMAGHEIKNMEIPILKGSARISSRLNFVCPQLFPSSGFWSVKPANDVMENDKNTSSEASGSVSAQNLLKFHLRPYAQLGLDNASIPSLFTYKDIVEELVSEIPEVKEVPEQVRKFWQNNANDKNMPPAGSSMLMVEEPWISQKSDKIDDGRPFQKCPRNNQEIPCCVENATREDMEITFLGTGSSQPSKYRNVSSIYVNLFARGGMLLDCGEGTLGQLKRRFGVNGADEAVKNLRCIWISHIHADHHTGLARVLALRSKLLNGTPHKPLLVIGPRPLERFLNAYSTLEDLNMQFLDCRCTLKPSVDAFLCENVTGSGTPQLESTMFAPGSRMENYNRKPASPRDTTALANFKEVLQESGLEILYSVPVVHCPQAFGVVFRAMEKVNSAGKVIPGWKVVYSGDTRPCPALIDASRDATVLIHEATFEDSMKDEAIARNHSTTKEAIEVGTAGGAYRIILTHFSQRYPKIPVIDEVDMEKTCIAFDLMSVNLVDLPVLPKVLPHLKVLFKDELVVEEADDIQEAAVY</sequence>
<evidence type="ECO:0000256" key="16">
    <source>
        <dbReference type="ARBA" id="ARBA00022842"/>
    </source>
</evidence>
<feature type="domain" description="tRNase Z endonuclease" evidence="21">
    <location>
        <begin position="124"/>
        <end position="180"/>
    </location>
</feature>
<dbReference type="InterPro" id="IPR027794">
    <property type="entry name" value="tRNase_Z_dom"/>
</dbReference>
<gene>
    <name evidence="22" type="ORF">HU200_014800</name>
</gene>
<dbReference type="EC" id="3.1.26.11" evidence="8"/>
<dbReference type="InterPro" id="IPR013471">
    <property type="entry name" value="RNase_Z/BN"/>
</dbReference>
<evidence type="ECO:0000256" key="11">
    <source>
        <dbReference type="ARBA" id="ARBA00022723"/>
    </source>
</evidence>
<evidence type="ECO:0000259" key="21">
    <source>
        <dbReference type="Pfam" id="PF13691"/>
    </source>
</evidence>
<evidence type="ECO:0000256" key="12">
    <source>
        <dbReference type="ARBA" id="ARBA00022759"/>
    </source>
</evidence>
<dbReference type="EMBL" id="JACEFO010001600">
    <property type="protein sequence ID" value="KAF8733501.1"/>
    <property type="molecule type" value="Genomic_DNA"/>
</dbReference>
<evidence type="ECO:0000256" key="19">
    <source>
        <dbReference type="ARBA" id="ARBA00023211"/>
    </source>
</evidence>
<dbReference type="InterPro" id="IPR036866">
    <property type="entry name" value="RibonucZ/Hydroxyglut_hydro"/>
</dbReference>
<name>A0A835KL60_9POAL</name>
<dbReference type="OrthoDB" id="527344at2759"/>
<dbReference type="Proteomes" id="UP000636709">
    <property type="component" value="Unassembled WGS sequence"/>
</dbReference>
<dbReference type="PANTHER" id="PTHR12553">
    <property type="entry name" value="ZINC PHOSPHODIESTERASE ELAC PROTEIN 2"/>
    <property type="match status" value="1"/>
</dbReference>
<comment type="catalytic activity">
    <reaction evidence="1">
        <text>Endonucleolytic cleavage of RNA, removing extra 3' nucleotides from tRNA precursor, generating 3' termini of tRNAs. A 3'-hydroxy group is left at the tRNA terminus and a 5'-phosphoryl group is left at the trailer molecule.</text>
        <dbReference type="EC" id="3.1.26.11"/>
    </reaction>
</comment>
<comment type="subunit">
    <text evidence="7">Homodimer.</text>
</comment>
<evidence type="ECO:0000256" key="14">
    <source>
        <dbReference type="ARBA" id="ARBA00022833"/>
    </source>
</evidence>
<comment type="subcellular location">
    <subcellularLocation>
        <location evidence="5">Mitochondrion</location>
    </subcellularLocation>
</comment>
<evidence type="ECO:0000256" key="20">
    <source>
        <dbReference type="SAM" id="MobiDB-lite"/>
    </source>
</evidence>
<dbReference type="PANTHER" id="PTHR12553:SF49">
    <property type="entry name" value="ZINC PHOSPHODIESTERASE ELAC PROTEIN 2"/>
    <property type="match status" value="1"/>
</dbReference>
<protein>
    <recommendedName>
        <fullName evidence="8">ribonuclease Z</fullName>
        <ecNumber evidence="8">3.1.26.11</ecNumber>
    </recommendedName>
</protein>
<evidence type="ECO:0000256" key="18">
    <source>
        <dbReference type="ARBA" id="ARBA00023128"/>
    </source>
</evidence>
<keyword evidence="10" id="KW-0540">Nuclease</keyword>
<comment type="cofactor">
    <cofactor evidence="2">
        <name>Mn(2+)</name>
        <dbReference type="ChEBI" id="CHEBI:29035"/>
    </cofactor>
</comment>
<keyword evidence="18" id="KW-0496">Mitochondrion</keyword>
<dbReference type="InterPro" id="IPR047151">
    <property type="entry name" value="RNZ2-like"/>
</dbReference>
<dbReference type="AlphaFoldDB" id="A0A835KL60"/>
<comment type="caution">
    <text evidence="22">The sequence shown here is derived from an EMBL/GenBank/DDBJ whole genome shotgun (WGS) entry which is preliminary data.</text>
</comment>
<evidence type="ECO:0000256" key="2">
    <source>
        <dbReference type="ARBA" id="ARBA00001936"/>
    </source>
</evidence>
<evidence type="ECO:0000256" key="3">
    <source>
        <dbReference type="ARBA" id="ARBA00001946"/>
    </source>
</evidence>
<proteinExistence type="inferred from homology"/>
<accession>A0A835KL60</accession>
<dbReference type="SUPFAM" id="SSF56281">
    <property type="entry name" value="Metallo-hydrolase/oxidoreductase"/>
    <property type="match status" value="2"/>
</dbReference>
<feature type="compositionally biased region" description="Basic and acidic residues" evidence="20">
    <location>
        <begin position="71"/>
        <end position="89"/>
    </location>
</feature>
<evidence type="ECO:0000256" key="10">
    <source>
        <dbReference type="ARBA" id="ARBA00022722"/>
    </source>
</evidence>
<keyword evidence="9" id="KW-0819">tRNA processing</keyword>
<evidence type="ECO:0000256" key="5">
    <source>
        <dbReference type="ARBA" id="ARBA00004173"/>
    </source>
</evidence>
<evidence type="ECO:0000256" key="13">
    <source>
        <dbReference type="ARBA" id="ARBA00022801"/>
    </source>
</evidence>
<evidence type="ECO:0000256" key="6">
    <source>
        <dbReference type="ARBA" id="ARBA00007823"/>
    </source>
</evidence>
<dbReference type="Pfam" id="PF13691">
    <property type="entry name" value="Lactamase_B_4"/>
    <property type="match status" value="1"/>
</dbReference>
<dbReference type="FunFam" id="3.60.15.10:FF:000037">
    <property type="entry name" value="tRNAse Z4"/>
    <property type="match status" value="1"/>
</dbReference>
<evidence type="ECO:0000313" key="23">
    <source>
        <dbReference type="Proteomes" id="UP000636709"/>
    </source>
</evidence>
<comment type="cofactor">
    <cofactor evidence="3">
        <name>Mg(2+)</name>
        <dbReference type="ChEBI" id="CHEBI:18420"/>
    </cofactor>
</comment>
<keyword evidence="14" id="KW-0862">Zinc</keyword>
<keyword evidence="13" id="KW-0378">Hydrolase</keyword>